<name>A0A2A2IB34_9BACI</name>
<dbReference type="AlphaFoldDB" id="A0A2A2IB34"/>
<keyword evidence="2" id="KW-1185">Reference proteome</keyword>
<dbReference type="RefSeq" id="WP_133065307.1">
    <property type="nucleotide sequence ID" value="NZ_NPOA01000013.1"/>
</dbReference>
<comment type="caution">
    <text evidence="1">The sequence shown here is derived from an EMBL/GenBank/DDBJ whole genome shotgun (WGS) entry which is preliminary data.</text>
</comment>
<gene>
    <name evidence="1" type="ORF">CIL05_17125</name>
</gene>
<dbReference type="Proteomes" id="UP000218887">
    <property type="component" value="Unassembled WGS sequence"/>
</dbReference>
<reference evidence="1 2" key="1">
    <citation type="submission" date="2017-08" db="EMBL/GenBank/DDBJ databases">
        <title>Virgibacillus indicus sp. nov. and Virgibacillus profoundi sp. nov, two moderately halophilic bacteria isolated from marine sediment by using the Microfluidic Streak Plate.</title>
        <authorList>
            <person name="Xu B."/>
            <person name="Hu B."/>
            <person name="Wang J."/>
            <person name="Zhu Y."/>
            <person name="Huang L."/>
            <person name="Du W."/>
            <person name="Huang Y."/>
        </authorList>
    </citation>
    <scope>NUCLEOTIDE SEQUENCE [LARGE SCALE GENOMIC DNA]</scope>
    <source>
        <strain evidence="1 2">IO3-P3-H5</strain>
    </source>
</reference>
<accession>A0A2A2IB34</accession>
<evidence type="ECO:0000313" key="2">
    <source>
        <dbReference type="Proteomes" id="UP000218887"/>
    </source>
</evidence>
<dbReference type="EMBL" id="NPOA01000013">
    <property type="protein sequence ID" value="PAV28355.1"/>
    <property type="molecule type" value="Genomic_DNA"/>
</dbReference>
<organism evidence="1 2">
    <name type="scientific">Virgibacillus profundi</name>
    <dbReference type="NCBI Taxonomy" id="2024555"/>
    <lineage>
        <taxon>Bacteria</taxon>
        <taxon>Bacillati</taxon>
        <taxon>Bacillota</taxon>
        <taxon>Bacilli</taxon>
        <taxon>Bacillales</taxon>
        <taxon>Bacillaceae</taxon>
        <taxon>Virgibacillus</taxon>
    </lineage>
</organism>
<protein>
    <submittedName>
        <fullName evidence="1">Uncharacterized protein</fullName>
    </submittedName>
</protein>
<dbReference type="OrthoDB" id="2708180at2"/>
<sequence>MLSTNNSLEPRNEINLIINRIAHELMNEFGKSKDEAMNLIKKSEVEESLMAEECGFHESPYNWAISILTDHNDHEALEKYLYH</sequence>
<proteinExistence type="predicted"/>
<evidence type="ECO:0000313" key="1">
    <source>
        <dbReference type="EMBL" id="PAV28355.1"/>
    </source>
</evidence>